<comment type="similarity">
    <text evidence="1">Belongs to the thioesterase family.</text>
</comment>
<sequence length="258" mass="29204">MLNTINQTPWFQLSKANDPSIRLFCFPFAGGGASAYRHWEKAMPDHVQTCRVQLPGRENRIKAFPIREMNTLLNALAIEIQPLLDRPFAFFGHSMGAIVAYELARKLTDKGYQPDILFVSGCRPPHIVDTQPIHHLSTPEFVDALKSRGGIHEELLNSAEYMAMVEPTLRADLELIESWHRDFDTPLSCPLHVFAALDDKVSPIEVTHEWAKYSTLPLISHSLKGGHFFVQDPTQNVTGRVASALKPYERNKNKKHII</sequence>
<organism evidence="3 4">
    <name type="scientific">Veronia pacifica</name>
    <dbReference type="NCBI Taxonomy" id="1080227"/>
    <lineage>
        <taxon>Bacteria</taxon>
        <taxon>Pseudomonadati</taxon>
        <taxon>Pseudomonadota</taxon>
        <taxon>Gammaproteobacteria</taxon>
        <taxon>Vibrionales</taxon>
        <taxon>Vibrionaceae</taxon>
        <taxon>Veronia</taxon>
    </lineage>
</organism>
<dbReference type="GO" id="GO:0008610">
    <property type="term" value="P:lipid biosynthetic process"/>
    <property type="evidence" value="ECO:0007669"/>
    <property type="project" value="TreeGrafter"/>
</dbReference>
<reference evidence="3 4" key="1">
    <citation type="submission" date="2016-05" db="EMBL/GenBank/DDBJ databases">
        <title>Genomic Taxonomy of the Vibrionaceae.</title>
        <authorList>
            <person name="Gomez-Gil B."/>
            <person name="Enciso-Ibarra J."/>
        </authorList>
    </citation>
    <scope>NUCLEOTIDE SEQUENCE [LARGE SCALE GENOMIC DNA]</scope>
    <source>
        <strain evidence="3 4">CAIM 1920</strain>
    </source>
</reference>
<dbReference type="Pfam" id="PF00975">
    <property type="entry name" value="Thioesterase"/>
    <property type="match status" value="1"/>
</dbReference>
<dbReference type="SUPFAM" id="SSF53474">
    <property type="entry name" value="alpha/beta-Hydrolases"/>
    <property type="match status" value="1"/>
</dbReference>
<dbReference type="InterPro" id="IPR012223">
    <property type="entry name" value="TEII"/>
</dbReference>
<dbReference type="Proteomes" id="UP000094936">
    <property type="component" value="Unassembled WGS sequence"/>
</dbReference>
<dbReference type="STRING" id="1080227.A8L45_06580"/>
<dbReference type="RefSeq" id="WP_068900459.1">
    <property type="nucleotide sequence ID" value="NZ_JBHUIF010000004.1"/>
</dbReference>
<dbReference type="InterPro" id="IPR029058">
    <property type="entry name" value="AB_hydrolase_fold"/>
</dbReference>
<protein>
    <recommendedName>
        <fullName evidence="2">Thioesterase domain-containing protein</fullName>
    </recommendedName>
</protein>
<dbReference type="AlphaFoldDB" id="A0A1C3EMD6"/>
<evidence type="ECO:0000313" key="4">
    <source>
        <dbReference type="Proteomes" id="UP000094936"/>
    </source>
</evidence>
<dbReference type="PANTHER" id="PTHR11487:SF0">
    <property type="entry name" value="S-ACYL FATTY ACID SYNTHASE THIOESTERASE, MEDIUM CHAIN"/>
    <property type="match status" value="1"/>
</dbReference>
<dbReference type="OrthoDB" id="8480037at2"/>
<accession>A0A1C3EMD6</accession>
<name>A0A1C3EMD6_9GAMM</name>
<keyword evidence="4" id="KW-1185">Reference proteome</keyword>
<dbReference type="Gene3D" id="3.40.50.1820">
    <property type="entry name" value="alpha/beta hydrolase"/>
    <property type="match status" value="1"/>
</dbReference>
<dbReference type="PANTHER" id="PTHR11487">
    <property type="entry name" value="THIOESTERASE"/>
    <property type="match status" value="1"/>
</dbReference>
<comment type="caution">
    <text evidence="3">The sequence shown here is derived from an EMBL/GenBank/DDBJ whole genome shotgun (WGS) entry which is preliminary data.</text>
</comment>
<evidence type="ECO:0000313" key="3">
    <source>
        <dbReference type="EMBL" id="ODA34385.1"/>
    </source>
</evidence>
<gene>
    <name evidence="3" type="ORF">A8L45_06580</name>
</gene>
<dbReference type="InterPro" id="IPR001031">
    <property type="entry name" value="Thioesterase"/>
</dbReference>
<evidence type="ECO:0000256" key="1">
    <source>
        <dbReference type="ARBA" id="ARBA00007169"/>
    </source>
</evidence>
<proteinExistence type="inferred from homology"/>
<feature type="domain" description="Thioesterase" evidence="2">
    <location>
        <begin position="22"/>
        <end position="237"/>
    </location>
</feature>
<dbReference type="EMBL" id="LYBM01000008">
    <property type="protein sequence ID" value="ODA34385.1"/>
    <property type="molecule type" value="Genomic_DNA"/>
</dbReference>
<evidence type="ECO:0000259" key="2">
    <source>
        <dbReference type="Pfam" id="PF00975"/>
    </source>
</evidence>